<evidence type="ECO:0000313" key="6">
    <source>
        <dbReference type="EMBL" id="TEA02159.1"/>
    </source>
</evidence>
<evidence type="ECO:0000313" key="7">
    <source>
        <dbReference type="Proteomes" id="UP000294604"/>
    </source>
</evidence>
<protein>
    <submittedName>
        <fullName evidence="6">Transcriptional regulator BetI</fullName>
    </submittedName>
</protein>
<dbReference type="SUPFAM" id="SSF46689">
    <property type="entry name" value="Homeodomain-like"/>
    <property type="match status" value="1"/>
</dbReference>
<feature type="DNA-binding region" description="H-T-H motif" evidence="4">
    <location>
        <begin position="47"/>
        <end position="66"/>
    </location>
</feature>
<dbReference type="AlphaFoldDB" id="A0A4R8SQT5"/>
<dbReference type="RefSeq" id="WP_134086052.1">
    <property type="nucleotide sequence ID" value="NZ_JAPDRC010000004.1"/>
</dbReference>
<keyword evidence="2 4" id="KW-0238">DNA-binding</keyword>
<dbReference type="Pfam" id="PF00440">
    <property type="entry name" value="TetR_N"/>
    <property type="match status" value="1"/>
</dbReference>
<dbReference type="PANTHER" id="PTHR30055:SF234">
    <property type="entry name" value="HTH-TYPE TRANSCRIPTIONAL REGULATOR BETI"/>
    <property type="match status" value="1"/>
</dbReference>
<gene>
    <name evidence="6" type="ORF">CCUG60884_03288</name>
</gene>
<accession>A0A4R8SQT5</accession>
<dbReference type="STRING" id="404941.GCA_002013645_01463"/>
<keyword evidence="1" id="KW-0805">Transcription regulation</keyword>
<dbReference type="GO" id="GO:0003700">
    <property type="term" value="F:DNA-binding transcription factor activity"/>
    <property type="evidence" value="ECO:0007669"/>
    <property type="project" value="TreeGrafter"/>
</dbReference>
<dbReference type="InterPro" id="IPR050109">
    <property type="entry name" value="HTH-type_TetR-like_transc_reg"/>
</dbReference>
<feature type="domain" description="HTH tetR-type" evidence="5">
    <location>
        <begin position="24"/>
        <end position="84"/>
    </location>
</feature>
<reference evidence="6 7" key="1">
    <citation type="journal article" date="2019" name="Sci. Rep.">
        <title>Extended insight into the Mycobacterium chelonae-abscessus complex through whole genome sequencing of Mycobacterium salmoniphilum outbreak and Mycobacterium salmoniphilum-like strains.</title>
        <authorList>
            <person name="Behra P.R.K."/>
            <person name="Das S."/>
            <person name="Pettersson B.M.F."/>
            <person name="Shirreff L."/>
            <person name="DuCote T."/>
            <person name="Jacobsson K.G."/>
            <person name="Ennis D.G."/>
            <person name="Kirsebom L.A."/>
        </authorList>
    </citation>
    <scope>NUCLEOTIDE SEQUENCE [LARGE SCALE GENOMIC DNA]</scope>
    <source>
        <strain evidence="6 7">CCUG 60884</strain>
    </source>
</reference>
<evidence type="ECO:0000256" key="1">
    <source>
        <dbReference type="ARBA" id="ARBA00023015"/>
    </source>
</evidence>
<sequence>MSGTRGRRRHSDDYVRVSRVERVEAMRLRLLDATLWCIADKGYAATSTNDVVRRAGVSRGALAHHFPTKAALVNAAASQLVAHRAVYFQERLASLTPEERTPAAALEILWSLYEEPECRALTELSIAARHDAELRALMRSWDDTYLEVLLTASTEFFPELAARPDAALLLRSVTALYDGLGLYDLTREDARKKAAEVRGFFTELLTRIEPAIGEHP</sequence>
<dbReference type="InterPro" id="IPR041583">
    <property type="entry name" value="TetR_C_31"/>
</dbReference>
<dbReference type="InterPro" id="IPR001647">
    <property type="entry name" value="HTH_TetR"/>
</dbReference>
<dbReference type="PANTHER" id="PTHR30055">
    <property type="entry name" value="HTH-TYPE TRANSCRIPTIONAL REGULATOR RUTR"/>
    <property type="match status" value="1"/>
</dbReference>
<name>A0A4R8SQT5_9MYCO</name>
<organism evidence="6 7">
    <name type="scientific">Mycobacteroides salmoniphilum</name>
    <dbReference type="NCBI Taxonomy" id="404941"/>
    <lineage>
        <taxon>Bacteria</taxon>
        <taxon>Bacillati</taxon>
        <taxon>Actinomycetota</taxon>
        <taxon>Actinomycetes</taxon>
        <taxon>Mycobacteriales</taxon>
        <taxon>Mycobacteriaceae</taxon>
        <taxon>Mycobacteroides</taxon>
    </lineage>
</organism>
<dbReference type="EMBL" id="PECL01000010">
    <property type="protein sequence ID" value="TEA02159.1"/>
    <property type="molecule type" value="Genomic_DNA"/>
</dbReference>
<evidence type="ECO:0000256" key="3">
    <source>
        <dbReference type="ARBA" id="ARBA00023163"/>
    </source>
</evidence>
<dbReference type="PROSITE" id="PS50977">
    <property type="entry name" value="HTH_TETR_2"/>
    <property type="match status" value="1"/>
</dbReference>
<dbReference type="Gene3D" id="1.10.357.10">
    <property type="entry name" value="Tetracycline Repressor, domain 2"/>
    <property type="match status" value="1"/>
</dbReference>
<proteinExistence type="predicted"/>
<comment type="caution">
    <text evidence="6">The sequence shown here is derived from an EMBL/GenBank/DDBJ whole genome shotgun (WGS) entry which is preliminary data.</text>
</comment>
<dbReference type="Pfam" id="PF17940">
    <property type="entry name" value="TetR_C_31"/>
    <property type="match status" value="1"/>
</dbReference>
<dbReference type="PRINTS" id="PR00455">
    <property type="entry name" value="HTHTETR"/>
</dbReference>
<evidence type="ECO:0000256" key="2">
    <source>
        <dbReference type="ARBA" id="ARBA00023125"/>
    </source>
</evidence>
<evidence type="ECO:0000256" key="4">
    <source>
        <dbReference type="PROSITE-ProRule" id="PRU00335"/>
    </source>
</evidence>
<dbReference type="Proteomes" id="UP000294604">
    <property type="component" value="Unassembled WGS sequence"/>
</dbReference>
<dbReference type="InterPro" id="IPR009057">
    <property type="entry name" value="Homeodomain-like_sf"/>
</dbReference>
<evidence type="ECO:0000259" key="5">
    <source>
        <dbReference type="PROSITE" id="PS50977"/>
    </source>
</evidence>
<keyword evidence="3" id="KW-0804">Transcription</keyword>
<dbReference type="GO" id="GO:0000976">
    <property type="term" value="F:transcription cis-regulatory region binding"/>
    <property type="evidence" value="ECO:0007669"/>
    <property type="project" value="TreeGrafter"/>
</dbReference>